<dbReference type="InterPro" id="IPR011034">
    <property type="entry name" value="Formyl_transferase-like_C_sf"/>
</dbReference>
<proteinExistence type="predicted"/>
<dbReference type="Pfam" id="PF21553">
    <property type="entry name" value="Formyl_trans_C_2"/>
    <property type="match status" value="1"/>
</dbReference>
<gene>
    <name evidence="3" type="ORF">F0L74_05125</name>
</gene>
<dbReference type="Proteomes" id="UP000324611">
    <property type="component" value="Unassembled WGS sequence"/>
</dbReference>
<dbReference type="InterPro" id="IPR002376">
    <property type="entry name" value="Formyl_transf_N"/>
</dbReference>
<accession>A0A5B2W462</accession>
<dbReference type="Gene3D" id="3.40.50.170">
    <property type="entry name" value="Formyl transferase, N-terminal domain"/>
    <property type="match status" value="1"/>
</dbReference>
<feature type="domain" description="Formyl transferase N-terminal" evidence="1">
    <location>
        <begin position="31"/>
        <end position="118"/>
    </location>
</feature>
<feature type="domain" description="Methionyl-tRNA formyltransferase-like C-terminal" evidence="2">
    <location>
        <begin position="161"/>
        <end position="219"/>
    </location>
</feature>
<dbReference type="CDD" id="cd08821">
    <property type="entry name" value="FMT_core_like_1"/>
    <property type="match status" value="1"/>
</dbReference>
<keyword evidence="3" id="KW-0808">Transferase</keyword>
<protein>
    <submittedName>
        <fullName evidence="3">Methionyl-tRNA formyltransferase</fullName>
    </submittedName>
</protein>
<evidence type="ECO:0000313" key="3">
    <source>
        <dbReference type="EMBL" id="KAA2245346.1"/>
    </source>
</evidence>
<dbReference type="AlphaFoldDB" id="A0A5B2W462"/>
<dbReference type="SUPFAM" id="SSF50486">
    <property type="entry name" value="FMT C-terminal domain-like"/>
    <property type="match status" value="1"/>
</dbReference>
<keyword evidence="4" id="KW-1185">Reference proteome</keyword>
<dbReference type="Gene3D" id="3.10.25.20">
    <property type="match status" value="1"/>
</dbReference>
<sequence>MIIIANSNPIHRALEDACREELGAHIINDRNELTVDRIEKLSPEYIFFPHWSFIIPKEIYERFECVVFHMTDLPYGRGGSPLQNLILRGHSKTMVSAIKVNKGIDTGDVYMKKELDLYGTAEEIFLRAGKVIHEMIKEILSSGPLLKPQEGEGTVFKRRTPAESKIGKEIDSLEKLYDFIRMLDADGYPHAFIENEYFRFEFTRSSLKKDAIVTDVRITKK</sequence>
<dbReference type="InterPro" id="IPR036477">
    <property type="entry name" value="Formyl_transf_N_sf"/>
</dbReference>
<reference evidence="3 4" key="1">
    <citation type="submission" date="2019-09" db="EMBL/GenBank/DDBJ databases">
        <title>Chitinophaga ginsengihumi sp. nov., isolated from soil of ginseng rhizosphere.</title>
        <authorList>
            <person name="Lee J."/>
        </authorList>
    </citation>
    <scope>NUCLEOTIDE SEQUENCE [LARGE SCALE GENOMIC DNA]</scope>
    <source>
        <strain evidence="3 4">BN140078</strain>
    </source>
</reference>
<dbReference type="GO" id="GO:0016740">
    <property type="term" value="F:transferase activity"/>
    <property type="evidence" value="ECO:0007669"/>
    <property type="project" value="UniProtKB-KW"/>
</dbReference>
<comment type="caution">
    <text evidence="3">The sequence shown here is derived from an EMBL/GenBank/DDBJ whole genome shotgun (WGS) entry which is preliminary data.</text>
</comment>
<organism evidence="3 4">
    <name type="scientific">Chitinophaga agrisoli</name>
    <dbReference type="NCBI Taxonomy" id="2607653"/>
    <lineage>
        <taxon>Bacteria</taxon>
        <taxon>Pseudomonadati</taxon>
        <taxon>Bacteroidota</taxon>
        <taxon>Chitinophagia</taxon>
        <taxon>Chitinophagales</taxon>
        <taxon>Chitinophagaceae</taxon>
        <taxon>Chitinophaga</taxon>
    </lineage>
</organism>
<dbReference type="InterPro" id="IPR049355">
    <property type="entry name" value="Formyl_trans-like_C"/>
</dbReference>
<dbReference type="Pfam" id="PF00551">
    <property type="entry name" value="Formyl_trans_N"/>
    <property type="match status" value="1"/>
</dbReference>
<reference evidence="3 4" key="2">
    <citation type="submission" date="2019-09" db="EMBL/GenBank/DDBJ databases">
        <authorList>
            <person name="Jin C."/>
        </authorList>
    </citation>
    <scope>NUCLEOTIDE SEQUENCE [LARGE SCALE GENOMIC DNA]</scope>
    <source>
        <strain evidence="3 4">BN140078</strain>
    </source>
</reference>
<evidence type="ECO:0000313" key="4">
    <source>
        <dbReference type="Proteomes" id="UP000324611"/>
    </source>
</evidence>
<dbReference type="RefSeq" id="WP_149836735.1">
    <property type="nucleotide sequence ID" value="NZ_VUOC01000001.1"/>
</dbReference>
<evidence type="ECO:0000259" key="1">
    <source>
        <dbReference type="Pfam" id="PF00551"/>
    </source>
</evidence>
<name>A0A5B2W462_9BACT</name>
<dbReference type="SUPFAM" id="SSF53328">
    <property type="entry name" value="Formyltransferase"/>
    <property type="match status" value="1"/>
</dbReference>
<dbReference type="EMBL" id="VUOC01000001">
    <property type="protein sequence ID" value="KAA2245346.1"/>
    <property type="molecule type" value="Genomic_DNA"/>
</dbReference>
<evidence type="ECO:0000259" key="2">
    <source>
        <dbReference type="Pfam" id="PF21553"/>
    </source>
</evidence>